<keyword evidence="6" id="KW-0493">Microtubule</keyword>
<dbReference type="Pfam" id="PF16540">
    <property type="entry name" value="MKLP1_Arf_bdg"/>
    <property type="match status" value="1"/>
</dbReference>
<dbReference type="Gene3D" id="3.40.850.10">
    <property type="entry name" value="Kinesin motor domain"/>
    <property type="match status" value="1"/>
</dbReference>
<dbReference type="AlphaFoldDB" id="A0A310SN14"/>
<evidence type="ECO:0000256" key="3">
    <source>
        <dbReference type="ARBA" id="ARBA00022840"/>
    </source>
</evidence>
<dbReference type="PANTHER" id="PTHR24115:SF600">
    <property type="entry name" value="KINESIN-LIKE PROTEIN KIF23"/>
    <property type="match status" value="1"/>
</dbReference>
<feature type="domain" description="Kinesin motor" evidence="7">
    <location>
        <begin position="18"/>
        <end position="411"/>
    </location>
</feature>
<dbReference type="GO" id="GO:0005871">
    <property type="term" value="C:kinesin complex"/>
    <property type="evidence" value="ECO:0007669"/>
    <property type="project" value="TreeGrafter"/>
</dbReference>
<evidence type="ECO:0000256" key="4">
    <source>
        <dbReference type="ARBA" id="ARBA00023212"/>
    </source>
</evidence>
<dbReference type="Proteomes" id="UP000250275">
    <property type="component" value="Unassembled WGS sequence"/>
</dbReference>
<evidence type="ECO:0000256" key="5">
    <source>
        <dbReference type="PROSITE-ProRule" id="PRU00283"/>
    </source>
</evidence>
<dbReference type="GO" id="GO:0051256">
    <property type="term" value="P:mitotic spindle midzone assembly"/>
    <property type="evidence" value="ECO:0007669"/>
    <property type="project" value="TreeGrafter"/>
</dbReference>
<keyword evidence="5 6" id="KW-0505">Motor protein</keyword>
<dbReference type="InterPro" id="IPR027417">
    <property type="entry name" value="P-loop_NTPase"/>
</dbReference>
<evidence type="ECO:0000256" key="1">
    <source>
        <dbReference type="ARBA" id="ARBA00004245"/>
    </source>
</evidence>
<comment type="similarity">
    <text evidence="5 6">Belongs to the TRAFAC class myosin-kinesin ATPase superfamily. Kinesin family.</text>
</comment>
<dbReference type="PANTHER" id="PTHR24115">
    <property type="entry name" value="KINESIN-RELATED"/>
    <property type="match status" value="1"/>
</dbReference>
<proteinExistence type="inferred from homology"/>
<dbReference type="GO" id="GO:0005524">
    <property type="term" value="F:ATP binding"/>
    <property type="evidence" value="ECO:0007669"/>
    <property type="project" value="UniProtKB-UniRule"/>
</dbReference>
<dbReference type="GO" id="GO:0005874">
    <property type="term" value="C:microtubule"/>
    <property type="evidence" value="ECO:0007669"/>
    <property type="project" value="UniProtKB-KW"/>
</dbReference>
<dbReference type="SUPFAM" id="SSF52540">
    <property type="entry name" value="P-loop containing nucleoside triphosphate hydrolases"/>
    <property type="match status" value="1"/>
</dbReference>
<dbReference type="Gene3D" id="2.60.40.4330">
    <property type="entry name" value="Kinesin-like protein Kif23, Arf6-interacting domain"/>
    <property type="match status" value="1"/>
</dbReference>
<dbReference type="OrthoDB" id="2403182at2759"/>
<evidence type="ECO:0000313" key="8">
    <source>
        <dbReference type="EMBL" id="OAD55386.1"/>
    </source>
</evidence>
<evidence type="ECO:0000313" key="9">
    <source>
        <dbReference type="Proteomes" id="UP000250275"/>
    </source>
</evidence>
<keyword evidence="2 5" id="KW-0547">Nucleotide-binding</keyword>
<evidence type="ECO:0000256" key="6">
    <source>
        <dbReference type="RuleBase" id="RU000394"/>
    </source>
</evidence>
<dbReference type="EMBL" id="KQ762882">
    <property type="protein sequence ID" value="OAD55386.1"/>
    <property type="molecule type" value="Genomic_DNA"/>
</dbReference>
<accession>A0A310SN14</accession>
<dbReference type="GO" id="GO:0005634">
    <property type="term" value="C:nucleus"/>
    <property type="evidence" value="ECO:0007669"/>
    <property type="project" value="TreeGrafter"/>
</dbReference>
<reference evidence="8 9" key="1">
    <citation type="submission" date="2015-07" db="EMBL/GenBank/DDBJ databases">
        <title>The genome of Eufriesea mexicana.</title>
        <authorList>
            <person name="Pan H."/>
            <person name="Kapheim K."/>
        </authorList>
    </citation>
    <scope>NUCLEOTIDE SEQUENCE [LARGE SCALE GENOMIC DNA]</scope>
    <source>
        <strain evidence="8">0111107269</strain>
        <tissue evidence="8">Whole body</tissue>
    </source>
</reference>
<dbReference type="SMART" id="SM00129">
    <property type="entry name" value="KISc"/>
    <property type="match status" value="1"/>
</dbReference>
<dbReference type="PROSITE" id="PS00411">
    <property type="entry name" value="KINESIN_MOTOR_1"/>
    <property type="match status" value="1"/>
</dbReference>
<dbReference type="GO" id="GO:0016887">
    <property type="term" value="F:ATP hydrolysis activity"/>
    <property type="evidence" value="ECO:0007669"/>
    <property type="project" value="TreeGrafter"/>
</dbReference>
<comment type="subcellular location">
    <subcellularLocation>
        <location evidence="1">Cytoplasm</location>
        <location evidence="1">Cytoskeleton</location>
    </subcellularLocation>
</comment>
<organism evidence="8 9">
    <name type="scientific">Eufriesea mexicana</name>
    <dbReference type="NCBI Taxonomy" id="516756"/>
    <lineage>
        <taxon>Eukaryota</taxon>
        <taxon>Metazoa</taxon>
        <taxon>Ecdysozoa</taxon>
        <taxon>Arthropoda</taxon>
        <taxon>Hexapoda</taxon>
        <taxon>Insecta</taxon>
        <taxon>Pterygota</taxon>
        <taxon>Neoptera</taxon>
        <taxon>Endopterygota</taxon>
        <taxon>Hymenoptera</taxon>
        <taxon>Apocrita</taxon>
        <taxon>Aculeata</taxon>
        <taxon>Apoidea</taxon>
        <taxon>Anthophila</taxon>
        <taxon>Apidae</taxon>
        <taxon>Eufriesea</taxon>
    </lineage>
</organism>
<feature type="binding site" evidence="5">
    <location>
        <begin position="104"/>
        <end position="111"/>
    </location>
    <ligand>
        <name>ATP</name>
        <dbReference type="ChEBI" id="CHEBI:30616"/>
    </ligand>
</feature>
<dbReference type="GO" id="GO:0008017">
    <property type="term" value="F:microtubule binding"/>
    <property type="evidence" value="ECO:0007669"/>
    <property type="project" value="InterPro"/>
</dbReference>
<evidence type="ECO:0000259" key="7">
    <source>
        <dbReference type="PROSITE" id="PS50067"/>
    </source>
</evidence>
<keyword evidence="9" id="KW-1185">Reference proteome</keyword>
<keyword evidence="3 5" id="KW-0067">ATP-binding</keyword>
<dbReference type="InterPro" id="IPR027640">
    <property type="entry name" value="Kinesin-like_fam"/>
</dbReference>
<dbReference type="GO" id="GO:0007018">
    <property type="term" value="P:microtubule-based movement"/>
    <property type="evidence" value="ECO:0007669"/>
    <property type="project" value="InterPro"/>
</dbReference>
<dbReference type="GO" id="GO:0003777">
    <property type="term" value="F:microtubule motor activity"/>
    <property type="evidence" value="ECO:0007669"/>
    <property type="project" value="InterPro"/>
</dbReference>
<sequence length="801" mass="91142">MRKHGNRPKCDNETSKEPVKVFCRLRPMSHSNDVSCIKIISNTSLVITPPESITNARNINKAIQTCFSHVFGPNTSQKEVFNIIALPLVENLVNGKNSLLFTYGVTGSGKTYTMSGNLHDAGIMPRSLDVIFNSITKYQTKKFIFKPDKLNGFDIQNETDALLDRQNELQRLVTSYNGKTPRLSKTDDNNENILNLSSKFQTLNVDADNAYAVFITYIEVYNNSVYDLLEENEGKAKTLQSKIIREDGNKNMYVHGCTEIEIKSSEEAFEIFQRGQCKRHIAYTNLNAESSRSHSVFTIRLAPLDKDGEQVVQDKRVICISQLSLVDLAGSERNINNSLMTLRTCLEILRENQIQGTNKIVPYRDSKITHLFKNYFDGEGNVRMIICVNPNIDDYDETIQVLKFAEVSQEVQITNSTTPKLDLGYISGRRQANKIFKEAINRLESAGHPTAADLEVDLGLVYSLGGPFPEMDITNPHNDEIITTLMRFLELRIQKRNVLQEDLKQKQTNFRNMLVKIERENVSLKIENSTLKASNDQRQKKICALEAHICKTEAQIDTLLYRLNSANDIIRHMKQELKNKGTLLNQRAVDKQKVKEKYSNKIQAETDKMSQELESKLRRQRELLQILISDDEMNAKERVESKETIEVQNEVEMSTVSKITTTPNSVSEVIPSTSMSAERWIDHRPSGLVPVGTILQPVIRHKRSITQLIDPKDITNKASRYCLVAQEQDTDGELETKLYKGDILPTSGGGAQVVFNDMEHLKQVSPITRRKRNGYLNPEKCFTSQENYCDSEEKNSKKPRV</sequence>
<keyword evidence="4" id="KW-0206">Cytoskeleton</keyword>
<dbReference type="InterPro" id="IPR032384">
    <property type="entry name" value="Kif23_Arf-bd"/>
</dbReference>
<keyword evidence="4" id="KW-0963">Cytoplasm</keyword>
<dbReference type="PROSITE" id="PS50067">
    <property type="entry name" value="KINESIN_MOTOR_2"/>
    <property type="match status" value="1"/>
</dbReference>
<dbReference type="InterPro" id="IPR038105">
    <property type="entry name" value="Kif23_Arf-bd_sf"/>
</dbReference>
<dbReference type="PRINTS" id="PR00380">
    <property type="entry name" value="KINESINHEAVY"/>
</dbReference>
<evidence type="ECO:0000256" key="2">
    <source>
        <dbReference type="ARBA" id="ARBA00022741"/>
    </source>
</evidence>
<dbReference type="InterPro" id="IPR036961">
    <property type="entry name" value="Kinesin_motor_dom_sf"/>
</dbReference>
<protein>
    <recommendedName>
        <fullName evidence="6">Kinesin-like protein</fullName>
    </recommendedName>
</protein>
<name>A0A310SN14_9HYME</name>
<dbReference type="Pfam" id="PF00225">
    <property type="entry name" value="Kinesin"/>
    <property type="match status" value="1"/>
</dbReference>
<gene>
    <name evidence="8" type="ORF">WN48_04900</name>
</gene>
<dbReference type="InterPro" id="IPR001752">
    <property type="entry name" value="Kinesin_motor_dom"/>
</dbReference>
<dbReference type="InterPro" id="IPR019821">
    <property type="entry name" value="Kinesin_motor_CS"/>
</dbReference>